<dbReference type="PROSITE" id="PS00678">
    <property type="entry name" value="WD_REPEATS_1"/>
    <property type="match status" value="1"/>
</dbReference>
<evidence type="ECO:0000256" key="5">
    <source>
        <dbReference type="SAM" id="MobiDB-lite"/>
    </source>
</evidence>
<dbReference type="InterPro" id="IPR036322">
    <property type="entry name" value="WD40_repeat_dom_sf"/>
</dbReference>
<feature type="compositionally biased region" description="Basic and acidic residues" evidence="5">
    <location>
        <begin position="410"/>
        <end position="431"/>
    </location>
</feature>
<name>A0A9Q0M9G1_BLOTA</name>
<dbReference type="PANTHER" id="PTHR44411">
    <property type="entry name" value="THO COMPLEX SUBUNIT 6 HOMOLOG"/>
    <property type="match status" value="1"/>
</dbReference>
<feature type="region of interest" description="Disordered" evidence="5">
    <location>
        <begin position="410"/>
        <end position="470"/>
    </location>
</feature>
<dbReference type="InterPro" id="IPR019775">
    <property type="entry name" value="WD40_repeat_CS"/>
</dbReference>
<dbReference type="Gene3D" id="2.130.10.10">
    <property type="entry name" value="YVTN repeat-like/Quinoprotein amine dehydrogenase"/>
    <property type="match status" value="1"/>
</dbReference>
<proteinExistence type="inferred from homology"/>
<protein>
    <recommendedName>
        <fullName evidence="8">WD40 repeat-like protein</fullName>
    </recommendedName>
</protein>
<dbReference type="AlphaFoldDB" id="A0A9Q0M9G1"/>
<evidence type="ECO:0000256" key="4">
    <source>
        <dbReference type="PROSITE-ProRule" id="PRU00221"/>
    </source>
</evidence>
<evidence type="ECO:0008006" key="8">
    <source>
        <dbReference type="Google" id="ProtNLM"/>
    </source>
</evidence>
<comment type="caution">
    <text evidence="6">The sequence shown here is derived from an EMBL/GenBank/DDBJ whole genome shotgun (WGS) entry which is preliminary data.</text>
</comment>
<dbReference type="GO" id="GO:0006406">
    <property type="term" value="P:mRNA export from nucleus"/>
    <property type="evidence" value="ECO:0007669"/>
    <property type="project" value="TreeGrafter"/>
</dbReference>
<dbReference type="OMA" id="YSISHYN"/>
<evidence type="ECO:0000256" key="3">
    <source>
        <dbReference type="ARBA" id="ARBA00022737"/>
    </source>
</evidence>
<dbReference type="InterPro" id="IPR015943">
    <property type="entry name" value="WD40/YVTN_repeat-like_dom_sf"/>
</dbReference>
<gene>
    <name evidence="6" type="ORF">RDWZM_000743</name>
</gene>
<reference evidence="6" key="1">
    <citation type="submission" date="2022-12" db="EMBL/GenBank/DDBJ databases">
        <title>Genome assemblies of Blomia tropicalis.</title>
        <authorList>
            <person name="Cui Y."/>
        </authorList>
    </citation>
    <scope>NUCLEOTIDE SEQUENCE</scope>
    <source>
        <tissue evidence="6">Adult mites</tissue>
    </source>
</reference>
<dbReference type="SMART" id="SM00320">
    <property type="entry name" value="WD40"/>
    <property type="match status" value="2"/>
</dbReference>
<keyword evidence="7" id="KW-1185">Reference proteome</keyword>
<keyword evidence="3" id="KW-0677">Repeat</keyword>
<dbReference type="EMBL" id="JAPWDV010000001">
    <property type="protein sequence ID" value="KAJ6222198.1"/>
    <property type="molecule type" value="Genomic_DNA"/>
</dbReference>
<evidence type="ECO:0000256" key="2">
    <source>
        <dbReference type="ARBA" id="ARBA00022574"/>
    </source>
</evidence>
<feature type="repeat" description="WD" evidence="4">
    <location>
        <begin position="173"/>
        <end position="215"/>
    </location>
</feature>
<evidence type="ECO:0000256" key="1">
    <source>
        <dbReference type="ARBA" id="ARBA00009728"/>
    </source>
</evidence>
<sequence length="470" mass="52997">MYMSEDSYSRYMENLNFYYSIINNHGITDDGKYLLASIKSGYLAVFPIYKFLNEIYLMNELSNSDNNETSPNIKPERLKPISLVKLQNSHSLCLDKRNKNSSDYRFVTGGKGSLHGKIWSISNQLETSWKVKLPSETTTSNSLALSSNRIISGCSDNIIYVFDKETQNELFKLVGHQDYVHSVRLINENVPLLYSSSEDGSVRVWDLRTPNNAVNVVLPFKNASLARPSFGKWIDALDVASNEEWFVCGGGPKLSVWHIRSGKVVHIIDQPNVTHVAQYMPNDPSSIMFAGNGSLASIWKQTNESNIINNISSTIENIYSISHYNYEKFDYNLTSFSGDSFKLELCKNVGFLIYRRYQETNTYESVDNNEAKKAKLLAARLKQQQKYDQFVQENEQQLKETAEQLERELKGTLNTKRSDNDDTDGKSKPHGESLIPGRDYFPLMGGGSSSNSYRPPKKRACGPCGGGGCG</sequence>
<dbReference type="InterPro" id="IPR001680">
    <property type="entry name" value="WD40_rpt"/>
</dbReference>
<dbReference type="Pfam" id="PF00400">
    <property type="entry name" value="WD40"/>
    <property type="match status" value="1"/>
</dbReference>
<dbReference type="PROSITE" id="PS50082">
    <property type="entry name" value="WD_REPEATS_2"/>
    <property type="match status" value="1"/>
</dbReference>
<comment type="similarity">
    <text evidence="1">Belongs to the WD repeat THOC6 family.</text>
</comment>
<dbReference type="GO" id="GO:0000346">
    <property type="term" value="C:transcription export complex"/>
    <property type="evidence" value="ECO:0007669"/>
    <property type="project" value="TreeGrafter"/>
</dbReference>
<organism evidence="6 7">
    <name type="scientific">Blomia tropicalis</name>
    <name type="common">Mite</name>
    <dbReference type="NCBI Taxonomy" id="40697"/>
    <lineage>
        <taxon>Eukaryota</taxon>
        <taxon>Metazoa</taxon>
        <taxon>Ecdysozoa</taxon>
        <taxon>Arthropoda</taxon>
        <taxon>Chelicerata</taxon>
        <taxon>Arachnida</taxon>
        <taxon>Acari</taxon>
        <taxon>Acariformes</taxon>
        <taxon>Sarcoptiformes</taxon>
        <taxon>Astigmata</taxon>
        <taxon>Glycyphagoidea</taxon>
        <taxon>Echimyopodidae</taxon>
        <taxon>Blomia</taxon>
    </lineage>
</organism>
<dbReference type="GO" id="GO:0000347">
    <property type="term" value="C:THO complex"/>
    <property type="evidence" value="ECO:0007669"/>
    <property type="project" value="TreeGrafter"/>
</dbReference>
<keyword evidence="2 4" id="KW-0853">WD repeat</keyword>
<evidence type="ECO:0000313" key="6">
    <source>
        <dbReference type="EMBL" id="KAJ6222198.1"/>
    </source>
</evidence>
<dbReference type="SUPFAM" id="SSF50978">
    <property type="entry name" value="WD40 repeat-like"/>
    <property type="match status" value="1"/>
</dbReference>
<accession>A0A9Q0M9G1</accession>
<dbReference type="PROSITE" id="PS50294">
    <property type="entry name" value="WD_REPEATS_REGION"/>
    <property type="match status" value="1"/>
</dbReference>
<evidence type="ECO:0000313" key="7">
    <source>
        <dbReference type="Proteomes" id="UP001142055"/>
    </source>
</evidence>
<dbReference type="Proteomes" id="UP001142055">
    <property type="component" value="Chromosome 1"/>
</dbReference>
<dbReference type="InterPro" id="IPR042626">
    <property type="entry name" value="THOC6"/>
</dbReference>
<dbReference type="PANTHER" id="PTHR44411:SF1">
    <property type="entry name" value="THO COMPLEX SUBUNIT 6 HOMOLOG"/>
    <property type="match status" value="1"/>
</dbReference>